<feature type="transmembrane region" description="Helical" evidence="2">
    <location>
        <begin position="324"/>
        <end position="346"/>
    </location>
</feature>
<dbReference type="Proteomes" id="UP000054538">
    <property type="component" value="Unassembled WGS sequence"/>
</dbReference>
<keyword evidence="2" id="KW-1133">Transmembrane helix</keyword>
<dbReference type="OrthoDB" id="2126698at2759"/>
<dbReference type="InParanoid" id="A0A0D0E7F7"/>
<feature type="transmembrane region" description="Helical" evidence="2">
    <location>
        <begin position="587"/>
        <end position="609"/>
    </location>
</feature>
<feature type="transmembrane region" description="Helical" evidence="2">
    <location>
        <begin position="358"/>
        <end position="381"/>
    </location>
</feature>
<dbReference type="InterPro" id="IPR002528">
    <property type="entry name" value="MATE_fam"/>
</dbReference>
<feature type="transmembrane region" description="Helical" evidence="2">
    <location>
        <begin position="251"/>
        <end position="270"/>
    </location>
</feature>
<evidence type="ECO:0000313" key="4">
    <source>
        <dbReference type="Proteomes" id="UP000054538"/>
    </source>
</evidence>
<accession>A0A0D0E7F7</accession>
<reference evidence="4" key="2">
    <citation type="submission" date="2015-01" db="EMBL/GenBank/DDBJ databases">
        <title>Evolutionary Origins and Diversification of the Mycorrhizal Mutualists.</title>
        <authorList>
            <consortium name="DOE Joint Genome Institute"/>
            <consortium name="Mycorrhizal Genomics Consortium"/>
            <person name="Kohler A."/>
            <person name="Kuo A."/>
            <person name="Nagy L.G."/>
            <person name="Floudas D."/>
            <person name="Copeland A."/>
            <person name="Barry K.W."/>
            <person name="Cichocki N."/>
            <person name="Veneault-Fourrey C."/>
            <person name="LaButti K."/>
            <person name="Lindquist E.A."/>
            <person name="Lipzen A."/>
            <person name="Lundell T."/>
            <person name="Morin E."/>
            <person name="Murat C."/>
            <person name="Riley R."/>
            <person name="Ohm R."/>
            <person name="Sun H."/>
            <person name="Tunlid A."/>
            <person name="Henrissat B."/>
            <person name="Grigoriev I.V."/>
            <person name="Hibbett D.S."/>
            <person name="Martin F."/>
        </authorList>
    </citation>
    <scope>NUCLEOTIDE SEQUENCE [LARGE SCALE GENOMIC DNA]</scope>
    <source>
        <strain evidence="4">Ve08.2h10</strain>
    </source>
</reference>
<reference evidence="3 4" key="1">
    <citation type="submission" date="2014-04" db="EMBL/GenBank/DDBJ databases">
        <authorList>
            <consortium name="DOE Joint Genome Institute"/>
            <person name="Kuo A."/>
            <person name="Kohler A."/>
            <person name="Jargeat P."/>
            <person name="Nagy L.G."/>
            <person name="Floudas D."/>
            <person name="Copeland A."/>
            <person name="Barry K.W."/>
            <person name="Cichocki N."/>
            <person name="Veneault-Fourrey C."/>
            <person name="LaButti K."/>
            <person name="Lindquist E.A."/>
            <person name="Lipzen A."/>
            <person name="Lundell T."/>
            <person name="Morin E."/>
            <person name="Murat C."/>
            <person name="Sun H."/>
            <person name="Tunlid A."/>
            <person name="Henrissat B."/>
            <person name="Grigoriev I.V."/>
            <person name="Hibbett D.S."/>
            <person name="Martin F."/>
            <person name="Nordberg H.P."/>
            <person name="Cantor M.N."/>
            <person name="Hua S.X."/>
        </authorList>
    </citation>
    <scope>NUCLEOTIDE SEQUENCE [LARGE SCALE GENOMIC DNA]</scope>
    <source>
        <strain evidence="3 4">Ve08.2h10</strain>
    </source>
</reference>
<proteinExistence type="inferred from homology"/>
<keyword evidence="2" id="KW-0812">Transmembrane</keyword>
<dbReference type="GO" id="GO:0015297">
    <property type="term" value="F:antiporter activity"/>
    <property type="evidence" value="ECO:0007669"/>
    <property type="project" value="InterPro"/>
</dbReference>
<dbReference type="PANTHER" id="PTHR11206">
    <property type="entry name" value="MULTIDRUG RESISTANCE PROTEIN"/>
    <property type="match status" value="1"/>
</dbReference>
<gene>
    <name evidence="3" type="ORF">PAXRUDRAFT_763139</name>
</gene>
<feature type="transmembrane region" description="Helical" evidence="2">
    <location>
        <begin position="514"/>
        <end position="538"/>
    </location>
</feature>
<protein>
    <recommendedName>
        <fullName evidence="5">Multidrug and toxic compound extrusion protein</fullName>
    </recommendedName>
</protein>
<dbReference type="EMBL" id="KN824925">
    <property type="protein sequence ID" value="KIK97684.1"/>
    <property type="molecule type" value="Genomic_DNA"/>
</dbReference>
<feature type="transmembrane region" description="Helical" evidence="2">
    <location>
        <begin position="550"/>
        <end position="575"/>
    </location>
</feature>
<keyword evidence="2" id="KW-0472">Membrane</keyword>
<dbReference type="HOGENOM" id="CLU_012893_1_2_1"/>
<feature type="transmembrane region" description="Helical" evidence="2">
    <location>
        <begin position="615"/>
        <end position="639"/>
    </location>
</feature>
<keyword evidence="4" id="KW-1185">Reference proteome</keyword>
<evidence type="ECO:0000313" key="3">
    <source>
        <dbReference type="EMBL" id="KIK97684.1"/>
    </source>
</evidence>
<dbReference type="GO" id="GO:0016020">
    <property type="term" value="C:membrane"/>
    <property type="evidence" value="ECO:0007669"/>
    <property type="project" value="InterPro"/>
</dbReference>
<name>A0A0D0E7F7_9AGAM</name>
<sequence length="662" mass="69047">MVAALAEDTKGRASALLQAKVRAVSITFASKLPIVGTYIATRCATEPPSLIKSTTGNNVTLPGDVIATSTVTSLAEDTKDRASALVQANVRAVSITFISNLPIVGPYIATRYATEPPSITEATPLLGVLRDPKGFATQQAEGILRRLLAPLLDRLPDVDALDNKSADHGLLFKTLVECYVLAKDGGGWLFTHVQEHSLLIAPTVSLGHLSTNDLAASTIGTAVASVTGYSVIQGFISALDKLLATAPNRRVARMWCARAALITGIALVPITNLWTVQSAALLSKLDQTPAVAAAASQYLTVAAAGMPGYAMGEIAKRYLTSQGLSNVHTCILSATAPLNMLLNYLLVDGPIPALRLGFAGAPLSTALSHNAIAGMMVVYIVQRAVHEKADYVLGHHHAVDEEAISVNGESNSGSPTSAIDSPGSSQYQSVMSFFDGMGELASAGISGVLKSASQLWSKDLGGHILRLGPNALATQAVLLATATTLYQAPKAISSASSDRMKKWVTKGDVQRAKIAACVAFVGTLGGVIVIRNILIASASSWGALFNNDLVIVQSVSTVLPTIAIYQAVHGLGAWVDASLAAMGKSTVFPALIASADCFLGIPLGLYLAFSRHWGLVGLWVGLIISLAYSFLVATIVLVTTSWKIAGGQKGTASEGEEDQVSR</sequence>
<evidence type="ECO:0000256" key="1">
    <source>
        <dbReference type="ARBA" id="ARBA00010199"/>
    </source>
</evidence>
<comment type="similarity">
    <text evidence="1">Belongs to the multi antimicrobial extrusion (MATE) (TC 2.A.66.1) family.</text>
</comment>
<dbReference type="Pfam" id="PF01554">
    <property type="entry name" value="MatE"/>
    <property type="match status" value="1"/>
</dbReference>
<evidence type="ECO:0000256" key="2">
    <source>
        <dbReference type="SAM" id="Phobius"/>
    </source>
</evidence>
<dbReference type="GO" id="GO:0042910">
    <property type="term" value="F:xenobiotic transmembrane transporter activity"/>
    <property type="evidence" value="ECO:0007669"/>
    <property type="project" value="InterPro"/>
</dbReference>
<dbReference type="STRING" id="930991.A0A0D0E7F7"/>
<organism evidence="3 4">
    <name type="scientific">Paxillus rubicundulus Ve08.2h10</name>
    <dbReference type="NCBI Taxonomy" id="930991"/>
    <lineage>
        <taxon>Eukaryota</taxon>
        <taxon>Fungi</taxon>
        <taxon>Dikarya</taxon>
        <taxon>Basidiomycota</taxon>
        <taxon>Agaricomycotina</taxon>
        <taxon>Agaricomycetes</taxon>
        <taxon>Agaricomycetidae</taxon>
        <taxon>Boletales</taxon>
        <taxon>Paxilineae</taxon>
        <taxon>Paxillaceae</taxon>
        <taxon>Paxillus</taxon>
    </lineage>
</organism>
<evidence type="ECO:0008006" key="5">
    <source>
        <dbReference type="Google" id="ProtNLM"/>
    </source>
</evidence>
<dbReference type="AlphaFoldDB" id="A0A0D0E7F7"/>
<feature type="transmembrane region" description="Helical" evidence="2">
    <location>
        <begin position="290"/>
        <end position="312"/>
    </location>
</feature>